<dbReference type="AlphaFoldDB" id="A0A8H3BWM2"/>
<organism evidence="1 2">
    <name type="scientific">Rhizoctonia solani</name>
    <dbReference type="NCBI Taxonomy" id="456999"/>
    <lineage>
        <taxon>Eukaryota</taxon>
        <taxon>Fungi</taxon>
        <taxon>Dikarya</taxon>
        <taxon>Basidiomycota</taxon>
        <taxon>Agaricomycotina</taxon>
        <taxon>Agaricomycetes</taxon>
        <taxon>Cantharellales</taxon>
        <taxon>Ceratobasidiaceae</taxon>
        <taxon>Rhizoctonia</taxon>
    </lineage>
</organism>
<comment type="caution">
    <text evidence="1">The sequence shown here is derived from an EMBL/GenBank/DDBJ whole genome shotgun (WGS) entry which is preliminary data.</text>
</comment>
<name>A0A8H3BWM2_9AGAM</name>
<accession>A0A8H3BWM2</accession>
<sequence>MDIHIVDPCHCCEVEKSNDGSSSEFDFSGNGPPNEYEVWEELMHEKNPEEFEFLSSSVAPRIRSLGLILHHQYYPIHSRALEHCLANCLLGDLVELSIRVPGGSYSTPTFIKPGYSRYSTELALSEQQLEHAWGSVVTLRLKGIYPPWASAAYHGLTDLQLDGKHDIYGSELTSFLGSSPQLRTLRCNFRVKQAPHISKSVSPAVLKELEAIDLVNMNEQETKDFLQWISPSSKPLQLSLRCNPTATVLKDFLARSNVQEIRAQSESLWGDNELPLVEFYLPLQLRVLAVNEWGLSPHNATYRPRSSHTEVQFPLDLDTL</sequence>
<evidence type="ECO:0000313" key="2">
    <source>
        <dbReference type="Proteomes" id="UP000663846"/>
    </source>
</evidence>
<gene>
    <name evidence="1" type="ORF">RDB_LOCUS170119</name>
</gene>
<reference evidence="1" key="1">
    <citation type="submission" date="2021-01" db="EMBL/GenBank/DDBJ databases">
        <authorList>
            <person name="Kaushik A."/>
        </authorList>
    </citation>
    <scope>NUCLEOTIDE SEQUENCE</scope>
    <source>
        <strain evidence="1">AG1-1C</strain>
    </source>
</reference>
<dbReference type="Proteomes" id="UP000663846">
    <property type="component" value="Unassembled WGS sequence"/>
</dbReference>
<dbReference type="EMBL" id="CAJMWS010000900">
    <property type="protein sequence ID" value="CAE6467854.1"/>
    <property type="molecule type" value="Genomic_DNA"/>
</dbReference>
<protein>
    <submittedName>
        <fullName evidence="1">Uncharacterized protein</fullName>
    </submittedName>
</protein>
<evidence type="ECO:0000313" key="1">
    <source>
        <dbReference type="EMBL" id="CAE6467854.1"/>
    </source>
</evidence>
<proteinExistence type="predicted"/>